<sequence>MPMSHLGLTVSHIPSATSFYLSALQPLGYRFIGHQGDSIGLGIDSADFFLTQAPIGTRPSPNHLAFLAESRLIVRECYAAALNSGALPSGAPNYRNEDCSCFNAAVEDLDGNTVEFIFQQPHGEGDRCDTIAPPEDQRVLTWQKDVASSATQDDAQSVAQSMVSRGSLASKTSRAKSRMQTALDLASSASKSVRSEAPSQGITRTSTAPAKSDFPSKTLIGTALGAAAGAAIMFAMTKAESDNARDEAEHLAYMSKSRPRRSSYSDPRPPPPRAETIKESIAPTAPPKPDSRRFHRNYSTTESAFSRRPPPPPTRAMRMIEATGHNTEDEDIQEALSRYSGMKAMPTRSRTIDDYEYAPKSRAGRSDAPSGHSMKRATTLPVEPIEDRPNYYLEAPPPKSHVSRHSSRHETPRSHVSSRHSTHSHRRSSHDDANLKRHDSGISMHSSRSRRDRESDAGRRSSGSKASTIKPPRRDRDVVAAIPQAPGSKAPSSCFFPAAISLPPSHSSRSHAASTYVSAPQEPLEPVASKQSWEDFIGEESDGMGDVKTVLPEDSISCVDLSKPKRRRGSRERREERSGGSRHTVMTALPYRGKGKERDGKRGILGFA</sequence>
<dbReference type="PANTHER" id="PTHR35006:SF3">
    <property type="entry name" value="GLYOXALASE FAMILY PROTEIN (AFU_ORTHOLOGUE AFUA_3G06020)"/>
    <property type="match status" value="1"/>
</dbReference>
<feature type="compositionally biased region" description="Polar residues" evidence="1">
    <location>
        <begin position="187"/>
        <end position="209"/>
    </location>
</feature>
<dbReference type="SUPFAM" id="SSF54593">
    <property type="entry name" value="Glyoxalase/Bleomycin resistance protein/Dihydroxybiphenyl dioxygenase"/>
    <property type="match status" value="1"/>
</dbReference>
<dbReference type="PANTHER" id="PTHR35006">
    <property type="entry name" value="GLYOXALASE FAMILY PROTEIN (AFU_ORTHOLOGUE AFUA_5G14830)"/>
    <property type="match status" value="1"/>
</dbReference>
<protein>
    <recommendedName>
        <fullName evidence="4">VOC domain-containing protein</fullName>
    </recommendedName>
</protein>
<feature type="compositionally biased region" description="Basic and acidic residues" evidence="1">
    <location>
        <begin position="449"/>
        <end position="459"/>
    </location>
</feature>
<evidence type="ECO:0008006" key="4">
    <source>
        <dbReference type="Google" id="ProtNLM"/>
    </source>
</evidence>
<reference evidence="2 3" key="1">
    <citation type="journal article" date="2023" name="G3 (Bethesda)">
        <title>A chromosome-level genome assembly of Zasmidium syzygii isolated from banana leaves.</title>
        <authorList>
            <person name="van Westerhoven A.C."/>
            <person name="Mehrabi R."/>
            <person name="Talebi R."/>
            <person name="Steentjes M.B.F."/>
            <person name="Corcolon B."/>
            <person name="Chong P.A."/>
            <person name="Kema G.H.J."/>
            <person name="Seidl M.F."/>
        </authorList>
    </citation>
    <scope>NUCLEOTIDE SEQUENCE [LARGE SCALE GENOMIC DNA]</scope>
    <source>
        <strain evidence="2 3">P124</strain>
    </source>
</reference>
<dbReference type="EMBL" id="JAXOVC010000009">
    <property type="protein sequence ID" value="KAK4497191.1"/>
    <property type="molecule type" value="Genomic_DNA"/>
</dbReference>
<feature type="compositionally biased region" description="Polar residues" evidence="1">
    <location>
        <begin position="150"/>
        <end position="172"/>
    </location>
</feature>
<feature type="region of interest" description="Disordered" evidence="1">
    <location>
        <begin position="253"/>
        <end position="317"/>
    </location>
</feature>
<name>A0ABR0E6Y0_ZASCE</name>
<comment type="caution">
    <text evidence="2">The sequence shown here is derived from an EMBL/GenBank/DDBJ whole genome shotgun (WGS) entry which is preliminary data.</text>
</comment>
<feature type="compositionally biased region" description="Basic residues" evidence="1">
    <location>
        <begin position="416"/>
        <end position="428"/>
    </location>
</feature>
<evidence type="ECO:0000313" key="2">
    <source>
        <dbReference type="EMBL" id="KAK4497191.1"/>
    </source>
</evidence>
<evidence type="ECO:0000313" key="3">
    <source>
        <dbReference type="Proteomes" id="UP001305779"/>
    </source>
</evidence>
<feature type="compositionally biased region" description="Basic and acidic residues" evidence="1">
    <location>
        <begin position="429"/>
        <end position="440"/>
    </location>
</feature>
<dbReference type="Proteomes" id="UP001305779">
    <property type="component" value="Unassembled WGS sequence"/>
</dbReference>
<organism evidence="2 3">
    <name type="scientific">Zasmidium cellare</name>
    <name type="common">Wine cellar mold</name>
    <name type="synonym">Racodium cellare</name>
    <dbReference type="NCBI Taxonomy" id="395010"/>
    <lineage>
        <taxon>Eukaryota</taxon>
        <taxon>Fungi</taxon>
        <taxon>Dikarya</taxon>
        <taxon>Ascomycota</taxon>
        <taxon>Pezizomycotina</taxon>
        <taxon>Dothideomycetes</taxon>
        <taxon>Dothideomycetidae</taxon>
        <taxon>Mycosphaerellales</taxon>
        <taxon>Mycosphaerellaceae</taxon>
        <taxon>Zasmidium</taxon>
    </lineage>
</organism>
<dbReference type="InterPro" id="IPR029068">
    <property type="entry name" value="Glyas_Bleomycin-R_OHBP_Dase"/>
</dbReference>
<accession>A0ABR0E6Y0</accession>
<feature type="region of interest" description="Disordered" evidence="1">
    <location>
        <begin position="150"/>
        <end position="216"/>
    </location>
</feature>
<feature type="region of interest" description="Disordered" evidence="1">
    <location>
        <begin position="504"/>
        <end position="526"/>
    </location>
</feature>
<proteinExistence type="predicted"/>
<evidence type="ECO:0000256" key="1">
    <source>
        <dbReference type="SAM" id="MobiDB-lite"/>
    </source>
</evidence>
<gene>
    <name evidence="2" type="ORF">PRZ48_011641</name>
</gene>
<dbReference type="Gene3D" id="3.10.180.10">
    <property type="entry name" value="2,3-Dihydroxybiphenyl 1,2-Dioxygenase, domain 1"/>
    <property type="match status" value="1"/>
</dbReference>
<feature type="region of interest" description="Disordered" evidence="1">
    <location>
        <begin position="338"/>
        <end position="476"/>
    </location>
</feature>
<feature type="compositionally biased region" description="Low complexity" evidence="1">
    <location>
        <begin position="504"/>
        <end position="514"/>
    </location>
</feature>
<keyword evidence="3" id="KW-1185">Reference proteome</keyword>
<feature type="compositionally biased region" description="Basic and acidic residues" evidence="1">
    <location>
        <begin position="350"/>
        <end position="359"/>
    </location>
</feature>
<feature type="region of interest" description="Disordered" evidence="1">
    <location>
        <begin position="559"/>
        <end position="608"/>
    </location>
</feature>